<dbReference type="GO" id="GO:0043709">
    <property type="term" value="P:cell adhesion involved in single-species biofilm formation"/>
    <property type="evidence" value="ECO:0007669"/>
    <property type="project" value="TreeGrafter"/>
</dbReference>
<dbReference type="InterPro" id="IPR050469">
    <property type="entry name" value="Diguanylate_Cyclase"/>
</dbReference>
<gene>
    <name evidence="5" type="ORF">CWC05_08060</name>
</gene>
<comment type="caution">
    <text evidence="5">The sequence shown here is derived from an EMBL/GenBank/DDBJ whole genome shotgun (WGS) entry which is preliminary data.</text>
</comment>
<dbReference type="GO" id="GO:0005886">
    <property type="term" value="C:plasma membrane"/>
    <property type="evidence" value="ECO:0007669"/>
    <property type="project" value="TreeGrafter"/>
</dbReference>
<evidence type="ECO:0000256" key="2">
    <source>
        <dbReference type="ARBA" id="ARBA00034247"/>
    </source>
</evidence>
<comment type="catalytic activity">
    <reaction evidence="2">
        <text>2 GTP = 3',3'-c-di-GMP + 2 diphosphate</text>
        <dbReference type="Rhea" id="RHEA:24898"/>
        <dbReference type="ChEBI" id="CHEBI:33019"/>
        <dbReference type="ChEBI" id="CHEBI:37565"/>
        <dbReference type="ChEBI" id="CHEBI:58805"/>
        <dbReference type="EC" id="2.7.7.65"/>
    </reaction>
</comment>
<dbReference type="STRING" id="151081.TW72_16005"/>
<dbReference type="GO" id="GO:0052621">
    <property type="term" value="F:diguanylate cyclase activity"/>
    <property type="evidence" value="ECO:0007669"/>
    <property type="project" value="UniProtKB-EC"/>
</dbReference>
<dbReference type="InterPro" id="IPR000160">
    <property type="entry name" value="GGDEF_dom"/>
</dbReference>
<evidence type="ECO:0000259" key="4">
    <source>
        <dbReference type="PROSITE" id="PS50887"/>
    </source>
</evidence>
<dbReference type="GO" id="GO:1902201">
    <property type="term" value="P:negative regulation of bacterial-type flagellum-dependent cell motility"/>
    <property type="evidence" value="ECO:0007669"/>
    <property type="project" value="TreeGrafter"/>
</dbReference>
<proteinExistence type="predicted"/>
<evidence type="ECO:0000313" key="6">
    <source>
        <dbReference type="Proteomes" id="UP000305874"/>
    </source>
</evidence>
<feature type="coiled-coil region" evidence="3">
    <location>
        <begin position="150"/>
        <end position="177"/>
    </location>
</feature>
<dbReference type="PANTHER" id="PTHR45138:SF9">
    <property type="entry name" value="DIGUANYLATE CYCLASE DGCM-RELATED"/>
    <property type="match status" value="1"/>
</dbReference>
<dbReference type="NCBIfam" id="TIGR00254">
    <property type="entry name" value="GGDEF"/>
    <property type="match status" value="1"/>
</dbReference>
<name>A0A5S3Z6G1_9GAMM</name>
<dbReference type="Gene3D" id="3.30.70.270">
    <property type="match status" value="1"/>
</dbReference>
<evidence type="ECO:0000256" key="3">
    <source>
        <dbReference type="SAM" id="Coils"/>
    </source>
</evidence>
<dbReference type="SMART" id="SM00267">
    <property type="entry name" value="GGDEF"/>
    <property type="match status" value="1"/>
</dbReference>
<dbReference type="Pfam" id="PF00990">
    <property type="entry name" value="GGDEF"/>
    <property type="match status" value="1"/>
</dbReference>
<reference evidence="5 6" key="1">
    <citation type="submission" date="2017-12" db="EMBL/GenBank/DDBJ databases">
        <authorList>
            <person name="Paulsen S."/>
            <person name="Gram L.K."/>
        </authorList>
    </citation>
    <scope>NUCLEOTIDE SEQUENCE [LARGE SCALE GENOMIC DNA]</scope>
    <source>
        <strain evidence="5 6">S2897</strain>
    </source>
</reference>
<sequence length="320" mass="37063">MIVIMMFHDSMANAQEKMTQVCHLLELHALPPTPLNYHVLYQHVSEGESALSEALQAAVTEGRTIDSVLMEELYIQHLTPDHQKQTAMVERISELIGNLERNSKSNQKHIDHYHLEIDRCARALDEHDVDKSRHQLRKLAEHTLVLKGQMQKFKQLLEQIKQQYLSTKSQLKRLKDKHQLDPLTGLYHRHYLDKKFQYWAKKQHQISLIRIDVENYHQFCHDYGDSIGNLMLEKVATKIDKYVKESGFCGRTQNEQFTIMMADVEAQTVDLIAEKVQAGISKLRFVSSRSGKQLPGVAFQCQTIHRQQEPNFSALVSSTH</sequence>
<dbReference type="EMBL" id="PNCG01000007">
    <property type="protein sequence ID" value="TMP87445.1"/>
    <property type="molecule type" value="Genomic_DNA"/>
</dbReference>
<protein>
    <recommendedName>
        <fullName evidence="1">diguanylate cyclase</fullName>
        <ecNumber evidence="1">2.7.7.65</ecNumber>
    </recommendedName>
</protein>
<dbReference type="EC" id="2.7.7.65" evidence="1"/>
<dbReference type="Proteomes" id="UP000305874">
    <property type="component" value="Unassembled WGS sequence"/>
</dbReference>
<dbReference type="InterPro" id="IPR029787">
    <property type="entry name" value="Nucleotide_cyclase"/>
</dbReference>
<dbReference type="PROSITE" id="PS50887">
    <property type="entry name" value="GGDEF"/>
    <property type="match status" value="1"/>
</dbReference>
<organism evidence="5 6">
    <name type="scientific">Pseudoalteromonas ruthenica</name>
    <dbReference type="NCBI Taxonomy" id="151081"/>
    <lineage>
        <taxon>Bacteria</taxon>
        <taxon>Pseudomonadati</taxon>
        <taxon>Pseudomonadota</taxon>
        <taxon>Gammaproteobacteria</taxon>
        <taxon>Alteromonadales</taxon>
        <taxon>Pseudoalteromonadaceae</taxon>
        <taxon>Pseudoalteromonas</taxon>
    </lineage>
</organism>
<dbReference type="AlphaFoldDB" id="A0A5S3Z6G1"/>
<evidence type="ECO:0000313" key="5">
    <source>
        <dbReference type="EMBL" id="TMP87445.1"/>
    </source>
</evidence>
<dbReference type="SUPFAM" id="SSF55073">
    <property type="entry name" value="Nucleotide cyclase"/>
    <property type="match status" value="1"/>
</dbReference>
<dbReference type="PANTHER" id="PTHR45138">
    <property type="entry name" value="REGULATORY COMPONENTS OF SENSORY TRANSDUCTION SYSTEM"/>
    <property type="match status" value="1"/>
</dbReference>
<reference evidence="6" key="2">
    <citation type="submission" date="2019-06" db="EMBL/GenBank/DDBJ databases">
        <title>Co-occurence of chitin degradation, pigmentation and bioactivity in marine Pseudoalteromonas.</title>
        <authorList>
            <person name="Sonnenschein E.C."/>
            <person name="Bech P.K."/>
        </authorList>
    </citation>
    <scope>NUCLEOTIDE SEQUENCE [LARGE SCALE GENOMIC DNA]</scope>
    <source>
        <strain evidence="6">S2897</strain>
    </source>
</reference>
<dbReference type="InterPro" id="IPR043128">
    <property type="entry name" value="Rev_trsase/Diguanyl_cyclase"/>
</dbReference>
<accession>A0A5S3Z6G1</accession>
<keyword evidence="3" id="KW-0175">Coiled coil</keyword>
<evidence type="ECO:0000256" key="1">
    <source>
        <dbReference type="ARBA" id="ARBA00012528"/>
    </source>
</evidence>
<feature type="domain" description="GGDEF" evidence="4">
    <location>
        <begin position="204"/>
        <end position="320"/>
    </location>
</feature>